<proteinExistence type="predicted"/>
<dbReference type="Proteomes" id="UP000837857">
    <property type="component" value="Chromosome 2"/>
</dbReference>
<name>A0ABN8I999_9NEOP</name>
<keyword evidence="3" id="KW-1185">Reference proteome</keyword>
<feature type="compositionally biased region" description="Polar residues" evidence="1">
    <location>
        <begin position="7"/>
        <end position="22"/>
    </location>
</feature>
<feature type="non-terminal residue" evidence="2">
    <location>
        <position position="1"/>
    </location>
</feature>
<dbReference type="EMBL" id="OW152814">
    <property type="protein sequence ID" value="CAH2049835.1"/>
    <property type="molecule type" value="Genomic_DNA"/>
</dbReference>
<feature type="compositionally biased region" description="Low complexity" evidence="1">
    <location>
        <begin position="60"/>
        <end position="71"/>
    </location>
</feature>
<accession>A0ABN8I999</accession>
<evidence type="ECO:0000256" key="1">
    <source>
        <dbReference type="SAM" id="MobiDB-lite"/>
    </source>
</evidence>
<organism evidence="2 3">
    <name type="scientific">Iphiclides podalirius</name>
    <name type="common">scarce swallowtail</name>
    <dbReference type="NCBI Taxonomy" id="110791"/>
    <lineage>
        <taxon>Eukaryota</taxon>
        <taxon>Metazoa</taxon>
        <taxon>Ecdysozoa</taxon>
        <taxon>Arthropoda</taxon>
        <taxon>Hexapoda</taxon>
        <taxon>Insecta</taxon>
        <taxon>Pterygota</taxon>
        <taxon>Neoptera</taxon>
        <taxon>Endopterygota</taxon>
        <taxon>Lepidoptera</taxon>
        <taxon>Glossata</taxon>
        <taxon>Ditrysia</taxon>
        <taxon>Papilionoidea</taxon>
        <taxon>Papilionidae</taxon>
        <taxon>Papilioninae</taxon>
        <taxon>Iphiclides</taxon>
    </lineage>
</organism>
<feature type="compositionally biased region" description="Polar residues" evidence="1">
    <location>
        <begin position="72"/>
        <end position="83"/>
    </location>
</feature>
<sequence>MKVREFVQSTFKATAKQPSTAESPRCQLLRRPLRLLTHLALSKALEHVGGPGYPRTPDAQSQSQRLRSVSQFGSQHTRRSGTIETCVRAEPALRYEQRSANGGPQTLRPRQRSSAQMAKPPDVIGK</sequence>
<feature type="region of interest" description="Disordered" evidence="1">
    <location>
        <begin position="47"/>
        <end position="126"/>
    </location>
</feature>
<evidence type="ECO:0000313" key="3">
    <source>
        <dbReference type="Proteomes" id="UP000837857"/>
    </source>
</evidence>
<evidence type="ECO:0000313" key="2">
    <source>
        <dbReference type="EMBL" id="CAH2049835.1"/>
    </source>
</evidence>
<feature type="region of interest" description="Disordered" evidence="1">
    <location>
        <begin position="1"/>
        <end position="26"/>
    </location>
</feature>
<gene>
    <name evidence="2" type="ORF">IPOD504_LOCUS7037</name>
</gene>
<reference evidence="2" key="1">
    <citation type="submission" date="2022-03" db="EMBL/GenBank/DDBJ databases">
        <authorList>
            <person name="Martin H S."/>
        </authorList>
    </citation>
    <scope>NUCLEOTIDE SEQUENCE</scope>
</reference>
<protein>
    <submittedName>
        <fullName evidence="2">Uncharacterized protein</fullName>
    </submittedName>
</protein>